<accession>A0A1X7IV62</accession>
<keyword evidence="2" id="KW-1185">Reference proteome</keyword>
<dbReference type="AlphaFoldDB" id="A0A1X7IV62"/>
<sequence>MEKIVLDGVDLALDEVDKGEVYQKVSSILAGQSRVVSSILIDGVEMDPQAFVATEGGSVVEFVSMEIGDLVVQSLLSAEKYIPKLRKGVVDVADLLEQEKIDEAMALSVQAMEGLDWVLSAVSRCASLLGCSGKEKAFAGFEKARGELEAIMESIVGSFEAGKTFKPALVLREEVPPLLDKVSDAVSYLRSQAGGRKH</sequence>
<name>A0A1X7IV62_9BACT</name>
<protein>
    <submittedName>
        <fullName evidence="1">Uncharacterized protein</fullName>
    </submittedName>
</protein>
<proteinExistence type="predicted"/>
<evidence type="ECO:0000313" key="1">
    <source>
        <dbReference type="EMBL" id="SMG18426.1"/>
    </source>
</evidence>
<dbReference type="Proteomes" id="UP000193355">
    <property type="component" value="Unassembled WGS sequence"/>
</dbReference>
<dbReference type="OrthoDB" id="4604at2"/>
<organism evidence="1 2">
    <name type="scientific">Dethiosulfovibrio salsuginis</name>
    <dbReference type="NCBI Taxonomy" id="561720"/>
    <lineage>
        <taxon>Bacteria</taxon>
        <taxon>Thermotogati</taxon>
        <taxon>Synergistota</taxon>
        <taxon>Synergistia</taxon>
        <taxon>Synergistales</taxon>
        <taxon>Dethiosulfovibrionaceae</taxon>
        <taxon>Dethiosulfovibrio</taxon>
    </lineage>
</organism>
<dbReference type="RefSeq" id="WP_085543929.1">
    <property type="nucleotide sequence ID" value="NZ_FXBB01000005.1"/>
</dbReference>
<evidence type="ECO:0000313" key="2">
    <source>
        <dbReference type="Proteomes" id="UP000193355"/>
    </source>
</evidence>
<reference evidence="2" key="1">
    <citation type="submission" date="2017-04" db="EMBL/GenBank/DDBJ databases">
        <authorList>
            <person name="Varghese N."/>
            <person name="Submissions S."/>
        </authorList>
    </citation>
    <scope>NUCLEOTIDE SEQUENCE [LARGE SCALE GENOMIC DNA]</scope>
    <source>
        <strain evidence="2">USBA 82</strain>
    </source>
</reference>
<dbReference type="STRING" id="561720.SAMN06275492_10529"/>
<dbReference type="EMBL" id="FXBB01000005">
    <property type="protein sequence ID" value="SMG18426.1"/>
    <property type="molecule type" value="Genomic_DNA"/>
</dbReference>
<gene>
    <name evidence="1" type="ORF">SAMN06275492_10529</name>
</gene>